<keyword evidence="2" id="KW-1185">Reference proteome</keyword>
<dbReference type="AlphaFoldDB" id="A0A8J9ZG39"/>
<dbReference type="Proteomes" id="UP000838412">
    <property type="component" value="Chromosome 2"/>
</dbReference>
<dbReference type="EMBL" id="OV696687">
    <property type="protein sequence ID" value="CAH1253860.1"/>
    <property type="molecule type" value="Genomic_DNA"/>
</dbReference>
<reference evidence="1" key="1">
    <citation type="submission" date="2022-01" db="EMBL/GenBank/DDBJ databases">
        <authorList>
            <person name="Braso-Vives M."/>
        </authorList>
    </citation>
    <scope>NUCLEOTIDE SEQUENCE</scope>
</reference>
<sequence length="160" mass="17978">MDFRVIAEIIVGVLLTMGPLESDMRPVRNRKRQAALVEKIKRESGGDMGLARDMIENLCRHQRRSHHCRLSAFKVYALVVQSTRRDQATALPPTVPSSPLLNDGVHADPGYKATALKTDTKKRAMKSRKTVKRKNATCGNYNGRAGEVVKRFKRPAKIRV</sequence>
<accession>A0A8J9ZG39</accession>
<dbReference type="OrthoDB" id="10013581at2759"/>
<protein>
    <submittedName>
        <fullName evidence="1">Hypp1261 protein</fullName>
    </submittedName>
</protein>
<evidence type="ECO:0000313" key="2">
    <source>
        <dbReference type="Proteomes" id="UP000838412"/>
    </source>
</evidence>
<organism evidence="1 2">
    <name type="scientific">Branchiostoma lanceolatum</name>
    <name type="common">Common lancelet</name>
    <name type="synonym">Amphioxus lanceolatum</name>
    <dbReference type="NCBI Taxonomy" id="7740"/>
    <lineage>
        <taxon>Eukaryota</taxon>
        <taxon>Metazoa</taxon>
        <taxon>Chordata</taxon>
        <taxon>Cephalochordata</taxon>
        <taxon>Leptocardii</taxon>
        <taxon>Amphioxiformes</taxon>
        <taxon>Branchiostomatidae</taxon>
        <taxon>Branchiostoma</taxon>
    </lineage>
</organism>
<gene>
    <name evidence="1" type="primary">Hypp1261</name>
    <name evidence="1" type="ORF">BLAG_LOCUS13484</name>
</gene>
<proteinExistence type="predicted"/>
<evidence type="ECO:0000313" key="1">
    <source>
        <dbReference type="EMBL" id="CAH1253860.1"/>
    </source>
</evidence>
<name>A0A8J9ZG39_BRALA</name>